<dbReference type="RefSeq" id="WP_200085137.1">
    <property type="nucleotide sequence ID" value="NZ_CP054706.1"/>
</dbReference>
<proteinExistence type="predicted"/>
<dbReference type="Pfam" id="PF00561">
    <property type="entry name" value="Abhydrolase_1"/>
    <property type="match status" value="1"/>
</dbReference>
<evidence type="ECO:0000313" key="4">
    <source>
        <dbReference type="Proteomes" id="UP000595349"/>
    </source>
</evidence>
<dbReference type="SUPFAM" id="SSF53474">
    <property type="entry name" value="alpha/beta-Hydrolases"/>
    <property type="match status" value="1"/>
</dbReference>
<dbReference type="KEGG" id="scib:HUG20_13280"/>
<dbReference type="InterPro" id="IPR029058">
    <property type="entry name" value="AB_hydrolase_fold"/>
</dbReference>
<organism evidence="3 4">
    <name type="scientific">Salicibibacter cibi</name>
    <dbReference type="NCBI Taxonomy" id="2743001"/>
    <lineage>
        <taxon>Bacteria</taxon>
        <taxon>Bacillati</taxon>
        <taxon>Bacillota</taxon>
        <taxon>Bacilli</taxon>
        <taxon>Bacillales</taxon>
        <taxon>Bacillaceae</taxon>
        <taxon>Salicibibacter</taxon>
    </lineage>
</organism>
<keyword evidence="1 3" id="KW-0378">Hydrolase</keyword>
<dbReference type="PANTHER" id="PTHR43329">
    <property type="entry name" value="EPOXIDE HYDROLASE"/>
    <property type="match status" value="1"/>
</dbReference>
<feature type="domain" description="AB hydrolase-1" evidence="2">
    <location>
        <begin position="30"/>
        <end position="278"/>
    </location>
</feature>
<reference evidence="3 4" key="1">
    <citation type="submission" date="2020-06" db="EMBL/GenBank/DDBJ databases">
        <title>Genomic analysis of Salicibibacter sp. NKC21-4.</title>
        <authorList>
            <person name="Oh Y.J."/>
        </authorList>
    </citation>
    <scope>NUCLEOTIDE SEQUENCE [LARGE SCALE GENOMIC DNA]</scope>
    <source>
        <strain evidence="3 4">NKC21-4</strain>
    </source>
</reference>
<protein>
    <submittedName>
        <fullName evidence="3">Alpha/beta hydrolase</fullName>
    </submittedName>
</protein>
<evidence type="ECO:0000259" key="2">
    <source>
        <dbReference type="Pfam" id="PF00561"/>
    </source>
</evidence>
<dbReference type="AlphaFoldDB" id="A0A7T6ZCJ2"/>
<name>A0A7T6ZCJ2_9BACI</name>
<accession>A0A7T6ZCJ2</accession>
<keyword evidence="4" id="KW-1185">Reference proteome</keyword>
<dbReference type="PRINTS" id="PR00111">
    <property type="entry name" value="ABHYDROLASE"/>
</dbReference>
<dbReference type="Gene3D" id="3.40.50.1820">
    <property type="entry name" value="alpha/beta hydrolase"/>
    <property type="match status" value="1"/>
</dbReference>
<dbReference type="EMBL" id="CP054706">
    <property type="protein sequence ID" value="QQK80770.1"/>
    <property type="molecule type" value="Genomic_DNA"/>
</dbReference>
<dbReference type="InterPro" id="IPR000073">
    <property type="entry name" value="AB_hydrolase_1"/>
</dbReference>
<dbReference type="InterPro" id="IPR000639">
    <property type="entry name" value="Epox_hydrolase-like"/>
</dbReference>
<dbReference type="GO" id="GO:0016787">
    <property type="term" value="F:hydrolase activity"/>
    <property type="evidence" value="ECO:0007669"/>
    <property type="project" value="UniProtKB-KW"/>
</dbReference>
<dbReference type="Proteomes" id="UP000595349">
    <property type="component" value="Chromosome"/>
</dbReference>
<sequence>MNDFEHGYVNVNGIQLHYVTSGENDAPVCILLHGFPQNWFSWRYVIPKLKSTHKVIAVDLRGYGESDKPEAIQCYDKKIMASDIKDLLHHFRVKNALIVGHDRGARVARRLGLDYPDLVDKLVLIDIMPTEYIYDSLSVSEASDNYWQWVFPLIPKLPENLINGKEEDYLAFLLHQDNDFFNLLKSDGAWEHYMASWQKPRAISAALNDYRASYQLDLPRYREEANKHVKLDIHTLLLWGEQGNVAHFPVLDVWRRSIPNAIGREIKGCGHYIPEEKPKEIAQSIIDFSQNTFTS</sequence>
<gene>
    <name evidence="3" type="ORF">HUG20_13280</name>
</gene>
<evidence type="ECO:0000313" key="3">
    <source>
        <dbReference type="EMBL" id="QQK80770.1"/>
    </source>
</evidence>
<dbReference type="PRINTS" id="PR00412">
    <property type="entry name" value="EPOXHYDRLASE"/>
</dbReference>
<evidence type="ECO:0000256" key="1">
    <source>
        <dbReference type="ARBA" id="ARBA00022801"/>
    </source>
</evidence>